<dbReference type="InterPro" id="IPR051052">
    <property type="entry name" value="Diverse_substrate_MTase"/>
</dbReference>
<sequence>MTSRYFEGAKHALDYAKFRPTPCPALISSIINFLNTKLPSEKHDCCIDVGCGSGQSTHCLAPHCFLPSEKHDCCIDVGCGSGQSTHCLAPHFKRVVGVDVSPAQIQIAQDAQKPSNVTYQVCEAEKLPVEAGSVQLVNSCQACHWFNLPAFFAEADRVLVPGGVVALHGYKLPEFVNHPDKDKAQSILMQFYEGELAGCWAKERFEVDEGYTDDRFRIPYPDFFRQDGFGEPRTVRLQDVAGLLRSWSGY</sequence>
<dbReference type="Gene3D" id="3.40.50.150">
    <property type="entry name" value="Vaccinia Virus protein VP39"/>
    <property type="match status" value="2"/>
</dbReference>
<proteinExistence type="inferred from homology"/>
<evidence type="ECO:0000313" key="6">
    <source>
        <dbReference type="RefSeq" id="XP_018008756.1"/>
    </source>
</evidence>
<keyword evidence="3" id="KW-0808">Transferase</keyword>
<dbReference type="GeneID" id="108666396"/>
<dbReference type="PANTHER" id="PTHR44942:SF4">
    <property type="entry name" value="METHYLTRANSFERASE TYPE 11 DOMAIN-CONTAINING PROTEIN"/>
    <property type="match status" value="1"/>
</dbReference>
<feature type="domain" description="Methyltransferase type 11" evidence="4">
    <location>
        <begin position="75"/>
        <end position="166"/>
    </location>
</feature>
<keyword evidence="2 6" id="KW-0489">Methyltransferase</keyword>
<dbReference type="Proteomes" id="UP000694843">
    <property type="component" value="Unplaced"/>
</dbReference>
<reference evidence="6" key="1">
    <citation type="submission" date="2025-08" db="UniProtKB">
        <authorList>
            <consortium name="RefSeq"/>
        </authorList>
    </citation>
    <scope>IDENTIFICATION</scope>
</reference>
<gene>
    <name evidence="6" type="primary">LOC108666396</name>
</gene>
<evidence type="ECO:0000256" key="1">
    <source>
        <dbReference type="ARBA" id="ARBA00008361"/>
    </source>
</evidence>
<dbReference type="InterPro" id="IPR013216">
    <property type="entry name" value="Methyltransf_11"/>
</dbReference>
<name>A0A8B7N4I4_HYAAZ</name>
<evidence type="ECO:0000256" key="3">
    <source>
        <dbReference type="ARBA" id="ARBA00022679"/>
    </source>
</evidence>
<accession>A0A8B7N4I4</accession>
<dbReference type="SUPFAM" id="SSF53335">
    <property type="entry name" value="S-adenosyl-L-methionine-dependent methyltransferases"/>
    <property type="match status" value="2"/>
</dbReference>
<dbReference type="OrthoDB" id="506498at2759"/>
<dbReference type="AlphaFoldDB" id="A0A8B7N4I4"/>
<dbReference type="GO" id="GO:0032259">
    <property type="term" value="P:methylation"/>
    <property type="evidence" value="ECO:0007669"/>
    <property type="project" value="UniProtKB-KW"/>
</dbReference>
<dbReference type="PANTHER" id="PTHR44942">
    <property type="entry name" value="METHYLTRANSF_11 DOMAIN-CONTAINING PROTEIN"/>
    <property type="match status" value="1"/>
</dbReference>
<evidence type="ECO:0000313" key="5">
    <source>
        <dbReference type="Proteomes" id="UP000694843"/>
    </source>
</evidence>
<comment type="similarity">
    <text evidence="1">Belongs to the methyltransferase superfamily.</text>
</comment>
<dbReference type="OMA" id="THCLAPH"/>
<dbReference type="RefSeq" id="XP_018008756.1">
    <property type="nucleotide sequence ID" value="XM_018153267.2"/>
</dbReference>
<dbReference type="CDD" id="cd02440">
    <property type="entry name" value="AdoMet_MTases"/>
    <property type="match status" value="1"/>
</dbReference>
<dbReference type="InterPro" id="IPR029063">
    <property type="entry name" value="SAM-dependent_MTases_sf"/>
</dbReference>
<keyword evidence="5" id="KW-1185">Reference proteome</keyword>
<dbReference type="KEGG" id="hazt:108666396"/>
<evidence type="ECO:0000256" key="2">
    <source>
        <dbReference type="ARBA" id="ARBA00022603"/>
    </source>
</evidence>
<evidence type="ECO:0000259" key="4">
    <source>
        <dbReference type="Pfam" id="PF08241"/>
    </source>
</evidence>
<feature type="non-terminal residue" evidence="6">
    <location>
        <position position="250"/>
    </location>
</feature>
<dbReference type="GO" id="GO:0008757">
    <property type="term" value="F:S-adenosylmethionine-dependent methyltransferase activity"/>
    <property type="evidence" value="ECO:0007669"/>
    <property type="project" value="InterPro"/>
</dbReference>
<protein>
    <submittedName>
        <fullName evidence="6">Methyltransferase DDB_G0268948</fullName>
    </submittedName>
</protein>
<dbReference type="Pfam" id="PF08241">
    <property type="entry name" value="Methyltransf_11"/>
    <property type="match status" value="1"/>
</dbReference>
<organism evidence="5 6">
    <name type="scientific">Hyalella azteca</name>
    <name type="common">Amphipod</name>
    <dbReference type="NCBI Taxonomy" id="294128"/>
    <lineage>
        <taxon>Eukaryota</taxon>
        <taxon>Metazoa</taxon>
        <taxon>Ecdysozoa</taxon>
        <taxon>Arthropoda</taxon>
        <taxon>Crustacea</taxon>
        <taxon>Multicrustacea</taxon>
        <taxon>Malacostraca</taxon>
        <taxon>Eumalacostraca</taxon>
        <taxon>Peracarida</taxon>
        <taxon>Amphipoda</taxon>
        <taxon>Senticaudata</taxon>
        <taxon>Talitrida</taxon>
        <taxon>Talitroidea</taxon>
        <taxon>Hyalellidae</taxon>
        <taxon>Hyalella</taxon>
    </lineage>
</organism>